<keyword evidence="5 8" id="KW-0732">Signal</keyword>
<evidence type="ECO:0000256" key="6">
    <source>
        <dbReference type="ARBA" id="ARBA00023136"/>
    </source>
</evidence>
<evidence type="ECO:0000256" key="2">
    <source>
        <dbReference type="ARBA" id="ARBA00008064"/>
    </source>
</evidence>
<evidence type="ECO:0000256" key="1">
    <source>
        <dbReference type="ARBA" id="ARBA00004571"/>
    </source>
</evidence>
<keyword evidence="6" id="KW-0472">Membrane</keyword>
<dbReference type="GO" id="GO:0009279">
    <property type="term" value="C:cell outer membrane"/>
    <property type="evidence" value="ECO:0007669"/>
    <property type="project" value="UniProtKB-SubCell"/>
</dbReference>
<dbReference type="Proteomes" id="UP000628560">
    <property type="component" value="Unassembled WGS sequence"/>
</dbReference>
<sequence>MKTFILASALVSSYSQAAASDSAFDADFLRKDSQEIPEQFYHPDQVDAGVKTADIVLNGHILFKTKVEFIATRAGESATPCLTQALLHQAGLDTHLDELAKAGNETCYDFLKKWPDARITYDESMQQLVISAPQAATSVAGQTEMIDPSLWDNGVNALRLGYSGYVYHTDNHGDDAGSGSSDNAYLSLNSGVNLGSWRFYSFDTFNKSDLGWEQNHDRAYAERDIAALVSRFTAGDVYASTSSDVLGILPLRGVTLETNAQMLPSDTFSYSPVIRGVA</sequence>
<feature type="chain" id="PRO_5044886297" evidence="8">
    <location>
        <begin position="18"/>
        <end position="278"/>
    </location>
</feature>
<reference evidence="10 11" key="1">
    <citation type="submission" date="2020-11" db="EMBL/GenBank/DDBJ databases">
        <title>Identification of Lelliottia nimipressuralis from Wound Infection by Whole Genome-Based Bacterial Identification.</title>
        <authorList>
            <person name="Navarathna D.H."/>
            <person name="Choi H."/>
            <person name="Jinadatha C."/>
            <person name="Chatterjee P."/>
            <person name="Hwang M."/>
        </authorList>
    </citation>
    <scope>NUCLEOTIDE SEQUENCE [LARGE SCALE GENOMIC DNA]</scope>
    <source>
        <strain evidence="10 11">DN2020</strain>
    </source>
</reference>
<evidence type="ECO:0000256" key="3">
    <source>
        <dbReference type="ARBA" id="ARBA00022448"/>
    </source>
</evidence>
<dbReference type="InterPro" id="IPR037224">
    <property type="entry name" value="PapC_N_sf"/>
</dbReference>
<protein>
    <submittedName>
        <fullName evidence="10">Fimbrial biogenesis outer membrane usher protein</fullName>
    </submittedName>
</protein>
<dbReference type="PANTHER" id="PTHR30451">
    <property type="entry name" value="OUTER MEMBRANE USHER PROTEIN"/>
    <property type="match status" value="1"/>
</dbReference>
<dbReference type="InterPro" id="IPR000015">
    <property type="entry name" value="Fimb_usher"/>
</dbReference>
<keyword evidence="4" id="KW-0812">Transmembrane</keyword>
<keyword evidence="7" id="KW-0998">Cell outer membrane</keyword>
<name>A0ABD4KDN5_9ENTR</name>
<organism evidence="10 11">
    <name type="scientific">Lelliottia nimipressuralis</name>
    <dbReference type="NCBI Taxonomy" id="69220"/>
    <lineage>
        <taxon>Bacteria</taxon>
        <taxon>Pseudomonadati</taxon>
        <taxon>Pseudomonadota</taxon>
        <taxon>Gammaproteobacteria</taxon>
        <taxon>Enterobacterales</taxon>
        <taxon>Enterobacteriaceae</taxon>
        <taxon>Lelliottia</taxon>
    </lineage>
</organism>
<evidence type="ECO:0000313" key="11">
    <source>
        <dbReference type="Proteomes" id="UP000628560"/>
    </source>
</evidence>
<evidence type="ECO:0000259" key="9">
    <source>
        <dbReference type="Pfam" id="PF13954"/>
    </source>
</evidence>
<dbReference type="Pfam" id="PF13954">
    <property type="entry name" value="PapC_N"/>
    <property type="match status" value="1"/>
</dbReference>
<evidence type="ECO:0000256" key="8">
    <source>
        <dbReference type="SAM" id="SignalP"/>
    </source>
</evidence>
<keyword evidence="3" id="KW-0813">Transport</keyword>
<gene>
    <name evidence="10" type="ORF">ISP11_19450</name>
</gene>
<dbReference type="PANTHER" id="PTHR30451:SF8">
    <property type="entry name" value="FIMBRIAL USHER PROTEIN"/>
    <property type="match status" value="1"/>
</dbReference>
<dbReference type="Gene3D" id="3.10.20.410">
    <property type="match status" value="1"/>
</dbReference>
<evidence type="ECO:0000256" key="4">
    <source>
        <dbReference type="ARBA" id="ARBA00022692"/>
    </source>
</evidence>
<proteinExistence type="inferred from homology"/>
<dbReference type="EMBL" id="JADIXP010000015">
    <property type="protein sequence ID" value="MBF4180047.1"/>
    <property type="molecule type" value="Genomic_DNA"/>
</dbReference>
<evidence type="ECO:0000256" key="7">
    <source>
        <dbReference type="ARBA" id="ARBA00023237"/>
    </source>
</evidence>
<feature type="non-terminal residue" evidence="10">
    <location>
        <position position="278"/>
    </location>
</feature>
<dbReference type="RefSeq" id="WP_194514143.1">
    <property type="nucleotide sequence ID" value="NZ_JADIXP010000015.1"/>
</dbReference>
<dbReference type="SUPFAM" id="SSF141729">
    <property type="entry name" value="FimD N-terminal domain-like"/>
    <property type="match status" value="1"/>
</dbReference>
<comment type="similarity">
    <text evidence="2">Belongs to the fimbrial export usher family.</text>
</comment>
<comment type="caution">
    <text evidence="10">The sequence shown here is derived from an EMBL/GenBank/DDBJ whole genome shotgun (WGS) entry which is preliminary data.</text>
</comment>
<evidence type="ECO:0000256" key="5">
    <source>
        <dbReference type="ARBA" id="ARBA00022729"/>
    </source>
</evidence>
<feature type="signal peptide" evidence="8">
    <location>
        <begin position="1"/>
        <end position="17"/>
    </location>
</feature>
<comment type="subcellular location">
    <subcellularLocation>
        <location evidence="1">Cell outer membrane</location>
        <topology evidence="1">Multi-pass membrane protein</topology>
    </subcellularLocation>
</comment>
<dbReference type="Pfam" id="PF00577">
    <property type="entry name" value="Usher"/>
    <property type="match status" value="1"/>
</dbReference>
<feature type="domain" description="PapC N-terminal" evidence="9">
    <location>
        <begin position="24"/>
        <end position="163"/>
    </location>
</feature>
<accession>A0ABD4KDN5</accession>
<dbReference type="AlphaFoldDB" id="A0ABD4KDN5"/>
<evidence type="ECO:0000313" key="10">
    <source>
        <dbReference type="EMBL" id="MBF4180047.1"/>
    </source>
</evidence>
<dbReference type="InterPro" id="IPR025885">
    <property type="entry name" value="PapC_N"/>
</dbReference>